<gene>
    <name evidence="3" type="ORF">MPEAHAMD_6627</name>
</gene>
<proteinExistence type="predicted"/>
<reference evidence="3" key="1">
    <citation type="journal article" date="2016" name="Front. Microbiol.">
        <title>Genome Sequence of the Piezophilic, Mesophilic Sulfate-Reducing Bacterium Desulfovibrio indicus J2T.</title>
        <authorList>
            <person name="Cao J."/>
            <person name="Maignien L."/>
            <person name="Shao Z."/>
            <person name="Alain K."/>
            <person name="Jebbar M."/>
        </authorList>
    </citation>
    <scope>NUCLEOTIDE SEQUENCE</scope>
    <source>
        <strain evidence="3">JCM 32048</strain>
    </source>
</reference>
<evidence type="ECO:0000256" key="1">
    <source>
        <dbReference type="SAM" id="Coils"/>
    </source>
</evidence>
<protein>
    <submittedName>
        <fullName evidence="3">Uncharacterized protein</fullName>
    </submittedName>
</protein>
<organism evidence="3 4">
    <name type="scientific">Methylobacterium frigidaeris</name>
    <dbReference type="NCBI Taxonomy" id="2038277"/>
    <lineage>
        <taxon>Bacteria</taxon>
        <taxon>Pseudomonadati</taxon>
        <taxon>Pseudomonadota</taxon>
        <taxon>Alphaproteobacteria</taxon>
        <taxon>Hyphomicrobiales</taxon>
        <taxon>Methylobacteriaceae</taxon>
        <taxon>Methylobacterium</taxon>
    </lineage>
</organism>
<dbReference type="RefSeq" id="WP_099900961.1">
    <property type="nucleotide sequence ID" value="NZ_BPQJ01000064.1"/>
</dbReference>
<accession>A0AA37M8P7</accession>
<keyword evidence="4" id="KW-1185">Reference proteome</keyword>
<dbReference type="Proteomes" id="UP001055286">
    <property type="component" value="Unassembled WGS sequence"/>
</dbReference>
<keyword evidence="1" id="KW-0175">Coiled coil</keyword>
<feature type="region of interest" description="Disordered" evidence="2">
    <location>
        <begin position="59"/>
        <end position="95"/>
    </location>
</feature>
<comment type="caution">
    <text evidence="3">The sequence shown here is derived from an EMBL/GenBank/DDBJ whole genome shotgun (WGS) entry which is preliminary data.</text>
</comment>
<feature type="coiled-coil region" evidence="1">
    <location>
        <begin position="178"/>
        <end position="205"/>
    </location>
</feature>
<evidence type="ECO:0000256" key="2">
    <source>
        <dbReference type="SAM" id="MobiDB-lite"/>
    </source>
</evidence>
<sequence>MTEPLTCLELHAAILGVAAYQKVRGVAAAALDGVVAHAAVPAGIVEWLPDLPAFLSGPFSPGASPPAGPDPDAASTQTASEIAVGHSSESTGQTWPQSWSLWERQIDAAGMVRWLKARYPAKTAACVAADLNVPLDTVTKWLARENLPNGRTLVLMICVYGPEFLAALLRDPPDWLDLAASEADQARLMAQLATLRAELDRREAEAPRRRWWFGGAAEGAP</sequence>
<evidence type="ECO:0000313" key="3">
    <source>
        <dbReference type="EMBL" id="GJD66429.1"/>
    </source>
</evidence>
<dbReference type="AlphaFoldDB" id="A0AA37M8P7"/>
<name>A0AA37M8P7_9HYPH</name>
<reference evidence="3" key="2">
    <citation type="submission" date="2021-08" db="EMBL/GenBank/DDBJ databases">
        <authorList>
            <person name="Tani A."/>
            <person name="Ola A."/>
            <person name="Ogura Y."/>
            <person name="Katsura K."/>
            <person name="Hayashi T."/>
        </authorList>
    </citation>
    <scope>NUCLEOTIDE SEQUENCE</scope>
    <source>
        <strain evidence="3">JCM 32048</strain>
    </source>
</reference>
<dbReference type="EMBL" id="BPQJ01000064">
    <property type="protein sequence ID" value="GJD66429.1"/>
    <property type="molecule type" value="Genomic_DNA"/>
</dbReference>
<evidence type="ECO:0000313" key="4">
    <source>
        <dbReference type="Proteomes" id="UP001055286"/>
    </source>
</evidence>